<gene>
    <name evidence="2" type="ORF">BDV24DRAFT_151679</name>
</gene>
<name>A0A5N6Y6F9_9EURO</name>
<organism evidence="2">
    <name type="scientific">Aspergillus arachidicola</name>
    <dbReference type="NCBI Taxonomy" id="656916"/>
    <lineage>
        <taxon>Eukaryota</taxon>
        <taxon>Fungi</taxon>
        <taxon>Dikarya</taxon>
        <taxon>Ascomycota</taxon>
        <taxon>Pezizomycotina</taxon>
        <taxon>Eurotiomycetes</taxon>
        <taxon>Eurotiomycetidae</taxon>
        <taxon>Eurotiales</taxon>
        <taxon>Aspergillaceae</taxon>
        <taxon>Aspergillus</taxon>
        <taxon>Aspergillus subgen. Circumdati</taxon>
    </lineage>
</organism>
<evidence type="ECO:0008006" key="3">
    <source>
        <dbReference type="Google" id="ProtNLM"/>
    </source>
</evidence>
<feature type="signal peptide" evidence="1">
    <location>
        <begin position="1"/>
        <end position="23"/>
    </location>
</feature>
<reference evidence="2" key="1">
    <citation type="submission" date="2019-04" db="EMBL/GenBank/DDBJ databases">
        <title>Friends and foes A comparative genomics study of 23 Aspergillus species from section Flavi.</title>
        <authorList>
            <consortium name="DOE Joint Genome Institute"/>
            <person name="Kjaerbolling I."/>
            <person name="Vesth T."/>
            <person name="Frisvad J.C."/>
            <person name="Nybo J.L."/>
            <person name="Theobald S."/>
            <person name="Kildgaard S."/>
            <person name="Isbrandt T."/>
            <person name="Kuo A."/>
            <person name="Sato A."/>
            <person name="Lyhne E.K."/>
            <person name="Kogle M.E."/>
            <person name="Wiebenga A."/>
            <person name="Kun R.S."/>
            <person name="Lubbers R.J."/>
            <person name="Makela M.R."/>
            <person name="Barry K."/>
            <person name="Chovatia M."/>
            <person name="Clum A."/>
            <person name="Daum C."/>
            <person name="Haridas S."/>
            <person name="He G."/>
            <person name="LaButti K."/>
            <person name="Lipzen A."/>
            <person name="Mondo S."/>
            <person name="Riley R."/>
            <person name="Salamov A."/>
            <person name="Simmons B.A."/>
            <person name="Magnuson J.K."/>
            <person name="Henrissat B."/>
            <person name="Mortensen U.H."/>
            <person name="Larsen T.O."/>
            <person name="Devries R.P."/>
            <person name="Grigoriev I.V."/>
            <person name="Machida M."/>
            <person name="Baker S.E."/>
            <person name="Andersen M.R."/>
        </authorList>
    </citation>
    <scope>NUCLEOTIDE SEQUENCE</scope>
    <source>
        <strain evidence="2">CBS 117612</strain>
    </source>
</reference>
<dbReference type="EMBL" id="ML737145">
    <property type="protein sequence ID" value="KAE8340788.1"/>
    <property type="molecule type" value="Genomic_DNA"/>
</dbReference>
<evidence type="ECO:0000256" key="1">
    <source>
        <dbReference type="SAM" id="SignalP"/>
    </source>
</evidence>
<proteinExistence type="predicted"/>
<keyword evidence="1" id="KW-0732">Signal</keyword>
<feature type="chain" id="PRO_5025021093" description="Amine oxidase domain-containing protein" evidence="1">
    <location>
        <begin position="24"/>
        <end position="468"/>
    </location>
</feature>
<dbReference type="InterPro" id="IPR036188">
    <property type="entry name" value="FAD/NAD-bd_sf"/>
</dbReference>
<evidence type="ECO:0000313" key="2">
    <source>
        <dbReference type="EMBL" id="KAE8340788.1"/>
    </source>
</evidence>
<dbReference type="AlphaFoldDB" id="A0A5N6Y6F9"/>
<dbReference type="OrthoDB" id="68575at2759"/>
<dbReference type="Gene3D" id="3.50.50.60">
    <property type="entry name" value="FAD/NAD(P)-binding domain"/>
    <property type="match status" value="1"/>
</dbReference>
<sequence>MKTSFACLLVGMLILNFIDLSRAGYIPLPFQCDYNTTIFVDVAVLGGGASGTYAAVQLHRQNRTIALIEREEKLGGQVNTYLDSETGITVEYGVNQYTLSDVAVQLFEYLRVPYVRGTANSRQSATYFDFNTGGNVYKKNENISAEALETYREQLARYPYLEDGFFLPDPIPEDLLLPFGDFARNFGMEHGVSELSVGMGDVLNLPTIYVMKHYGSAIFQNEFLFTAHKNNQEIYDRAKGLLEPGVFLSSRSHRIQRHGDGDVRLCLETPAGTHLVHAKRLIVAIPPTLESIQSTGIDLAPEEQAIFSNFSQIGYYTSLVRIPGLANSHLPLENADGNDTIFGLAKLPGIWRILQTAIPGLYIVEYGSKAVLSDDVVQRQILADLTRLRDAGLISGEEEPQIVRFSNHSPFYPYVEAESIRRGFYQQLYALQGRRNTFWTGSAFHVPDSSLLWRFTESLLSEVTAGLL</sequence>
<accession>A0A5N6Y6F9</accession>
<dbReference type="Gene3D" id="3.30.70.1990">
    <property type="match status" value="1"/>
</dbReference>
<dbReference type="Gene3D" id="1.10.405.20">
    <property type="match status" value="1"/>
</dbReference>
<dbReference type="Proteomes" id="UP000325558">
    <property type="component" value="Unassembled WGS sequence"/>
</dbReference>
<protein>
    <recommendedName>
        <fullName evidence="3">Amine oxidase domain-containing protein</fullName>
    </recommendedName>
</protein>
<dbReference type="SUPFAM" id="SSF51905">
    <property type="entry name" value="FAD/NAD(P)-binding domain"/>
    <property type="match status" value="1"/>
</dbReference>
<dbReference type="Pfam" id="PF13450">
    <property type="entry name" value="NAD_binding_8"/>
    <property type="match status" value="1"/>
</dbReference>